<keyword evidence="2" id="KW-0472">Membrane</keyword>
<evidence type="ECO:0000313" key="3">
    <source>
        <dbReference type="EMBL" id="KAF1950936.1"/>
    </source>
</evidence>
<name>A0A6A5TJF2_9PLEO</name>
<dbReference type="AlphaFoldDB" id="A0A6A5TJF2"/>
<keyword evidence="2" id="KW-1133">Transmembrane helix</keyword>
<evidence type="ECO:0000256" key="2">
    <source>
        <dbReference type="SAM" id="Phobius"/>
    </source>
</evidence>
<protein>
    <recommendedName>
        <fullName evidence="5">Mid2 domain-containing protein</fullName>
    </recommendedName>
</protein>
<organism evidence="3 4">
    <name type="scientific">Byssothecium circinans</name>
    <dbReference type="NCBI Taxonomy" id="147558"/>
    <lineage>
        <taxon>Eukaryota</taxon>
        <taxon>Fungi</taxon>
        <taxon>Dikarya</taxon>
        <taxon>Ascomycota</taxon>
        <taxon>Pezizomycotina</taxon>
        <taxon>Dothideomycetes</taxon>
        <taxon>Pleosporomycetidae</taxon>
        <taxon>Pleosporales</taxon>
        <taxon>Massarineae</taxon>
        <taxon>Massarinaceae</taxon>
        <taxon>Byssothecium</taxon>
    </lineage>
</organism>
<feature type="region of interest" description="Disordered" evidence="1">
    <location>
        <begin position="254"/>
        <end position="297"/>
    </location>
</feature>
<accession>A0A6A5TJF2</accession>
<dbReference type="EMBL" id="ML977021">
    <property type="protein sequence ID" value="KAF1950936.1"/>
    <property type="molecule type" value="Genomic_DNA"/>
</dbReference>
<sequence>MLNTPYFIRQCSKNEAHSRTCINLHFAVAPVPSERPDGVFIQPPAMADHESDLQDLAKNPVYEVDDQVTVMWDWNVDNYTEYYISLYQVDYHNGPGRIRPGSAEIFHKRDFDPATTTTFFPVRPGEFDLTRSEVFYFYLFQNFTSHRTRGFVSHYFNITVKKVSSSTRPPSPTISISTSTSISSTFTSTAMEHSTSHTALPEPHINDSTNIIPLALGVSLGLGVPLLLVLGALLGLYIVYARRREPPQLVPSVQQQAIAQPEKWEEEPAPRYSFITGPTAATPVELPEDNQRRSELY</sequence>
<evidence type="ECO:0000313" key="4">
    <source>
        <dbReference type="Proteomes" id="UP000800035"/>
    </source>
</evidence>
<evidence type="ECO:0000256" key="1">
    <source>
        <dbReference type="SAM" id="MobiDB-lite"/>
    </source>
</evidence>
<evidence type="ECO:0008006" key="5">
    <source>
        <dbReference type="Google" id="ProtNLM"/>
    </source>
</evidence>
<proteinExistence type="predicted"/>
<reference evidence="3" key="1">
    <citation type="journal article" date="2020" name="Stud. Mycol.">
        <title>101 Dothideomycetes genomes: a test case for predicting lifestyles and emergence of pathogens.</title>
        <authorList>
            <person name="Haridas S."/>
            <person name="Albert R."/>
            <person name="Binder M."/>
            <person name="Bloem J."/>
            <person name="Labutti K."/>
            <person name="Salamov A."/>
            <person name="Andreopoulos B."/>
            <person name="Baker S."/>
            <person name="Barry K."/>
            <person name="Bills G."/>
            <person name="Bluhm B."/>
            <person name="Cannon C."/>
            <person name="Castanera R."/>
            <person name="Culley D."/>
            <person name="Daum C."/>
            <person name="Ezra D."/>
            <person name="Gonzalez J."/>
            <person name="Henrissat B."/>
            <person name="Kuo A."/>
            <person name="Liang C."/>
            <person name="Lipzen A."/>
            <person name="Lutzoni F."/>
            <person name="Magnuson J."/>
            <person name="Mondo S."/>
            <person name="Nolan M."/>
            <person name="Ohm R."/>
            <person name="Pangilinan J."/>
            <person name="Park H.-J."/>
            <person name="Ramirez L."/>
            <person name="Alfaro M."/>
            <person name="Sun H."/>
            <person name="Tritt A."/>
            <person name="Yoshinaga Y."/>
            <person name="Zwiers L.-H."/>
            <person name="Turgeon B."/>
            <person name="Goodwin S."/>
            <person name="Spatafora J."/>
            <person name="Crous P."/>
            <person name="Grigoriev I."/>
        </authorList>
    </citation>
    <scope>NUCLEOTIDE SEQUENCE</scope>
    <source>
        <strain evidence="3">CBS 675.92</strain>
    </source>
</reference>
<keyword evidence="4" id="KW-1185">Reference proteome</keyword>
<dbReference type="Proteomes" id="UP000800035">
    <property type="component" value="Unassembled WGS sequence"/>
</dbReference>
<keyword evidence="2" id="KW-0812">Transmembrane</keyword>
<feature type="transmembrane region" description="Helical" evidence="2">
    <location>
        <begin position="211"/>
        <end position="240"/>
    </location>
</feature>
<gene>
    <name evidence="3" type="ORF">CC80DRAFT_509302</name>
</gene>